<dbReference type="GO" id="GO:0003677">
    <property type="term" value="F:DNA binding"/>
    <property type="evidence" value="ECO:0007669"/>
    <property type="project" value="UniProtKB-KW"/>
</dbReference>
<evidence type="ECO:0000256" key="4">
    <source>
        <dbReference type="ARBA" id="ARBA00012551"/>
    </source>
</evidence>
<dbReference type="FunFam" id="3.40.50.10810:FF:000014">
    <property type="entry name" value="SWI/SNF-related matrix-associated actin-dependent regulator of chromatin subfamily A containing DEAD/H box 1"/>
    <property type="match status" value="1"/>
</dbReference>
<dbReference type="GO" id="GO:0005524">
    <property type="term" value="F:ATP binding"/>
    <property type="evidence" value="ECO:0007669"/>
    <property type="project" value="UniProtKB-KW"/>
</dbReference>
<evidence type="ECO:0000256" key="12">
    <source>
        <dbReference type="ARBA" id="ARBA00023125"/>
    </source>
</evidence>
<dbReference type="SUPFAM" id="SSF46934">
    <property type="entry name" value="UBA-like"/>
    <property type="match status" value="1"/>
</dbReference>
<dbReference type="InterPro" id="IPR027417">
    <property type="entry name" value="P-loop_NTPase"/>
</dbReference>
<feature type="domain" description="Helicase C-terminal" evidence="19">
    <location>
        <begin position="598"/>
        <end position="720"/>
    </location>
</feature>
<reference evidence="20" key="1">
    <citation type="submission" date="2025-08" db="UniProtKB">
        <authorList>
            <consortium name="Ensembl"/>
        </authorList>
    </citation>
    <scope>IDENTIFICATION</scope>
</reference>
<evidence type="ECO:0000259" key="18">
    <source>
        <dbReference type="PROSITE" id="PS51192"/>
    </source>
</evidence>
<dbReference type="CDD" id="cd18793">
    <property type="entry name" value="SF2_C_SNF"/>
    <property type="match status" value="1"/>
</dbReference>
<dbReference type="Gene3D" id="3.40.50.10810">
    <property type="entry name" value="Tandem AAA-ATPase domain"/>
    <property type="match status" value="1"/>
</dbReference>
<evidence type="ECO:0000256" key="3">
    <source>
        <dbReference type="ARBA" id="ARBA00007025"/>
    </source>
</evidence>
<dbReference type="EC" id="3.6.4.12" evidence="4"/>
<evidence type="ECO:0000256" key="15">
    <source>
        <dbReference type="ARBA" id="ARBA00048432"/>
    </source>
</evidence>
<comment type="similarity">
    <text evidence="3">Belongs to the SNF2/RAD54 helicase family.</text>
</comment>
<evidence type="ECO:0000259" key="19">
    <source>
        <dbReference type="PROSITE" id="PS51194"/>
    </source>
</evidence>
<keyword evidence="10" id="KW-0067">ATP-binding</keyword>
<comment type="catalytic activity">
    <reaction evidence="15">
        <text>ATP + H2O = ADP + phosphate + H(+)</text>
        <dbReference type="Rhea" id="RHEA:13065"/>
        <dbReference type="ChEBI" id="CHEBI:15377"/>
        <dbReference type="ChEBI" id="CHEBI:15378"/>
        <dbReference type="ChEBI" id="CHEBI:30616"/>
        <dbReference type="ChEBI" id="CHEBI:43474"/>
        <dbReference type="ChEBI" id="CHEBI:456216"/>
        <dbReference type="EC" id="3.6.4.12"/>
    </reaction>
    <physiologicalReaction direction="left-to-right" evidence="15">
        <dbReference type="Rhea" id="RHEA:13066"/>
    </physiologicalReaction>
</comment>
<dbReference type="InterPro" id="IPR038718">
    <property type="entry name" value="SNF2-like_sf"/>
</dbReference>
<accession>A0A8B9V5A2</accession>
<dbReference type="PANTHER" id="PTHR10799">
    <property type="entry name" value="SNF2/RAD54 HELICASE FAMILY"/>
    <property type="match status" value="1"/>
</dbReference>
<keyword evidence="21" id="KW-1185">Reference proteome</keyword>
<reference evidence="20" key="2">
    <citation type="submission" date="2025-09" db="UniProtKB">
        <authorList>
            <consortium name="Ensembl"/>
        </authorList>
    </citation>
    <scope>IDENTIFICATION</scope>
</reference>
<dbReference type="Pfam" id="PF00271">
    <property type="entry name" value="Helicase_C"/>
    <property type="match status" value="1"/>
</dbReference>
<evidence type="ECO:0000313" key="20">
    <source>
        <dbReference type="Ensembl" id="ENSAZOP00000017493.1"/>
    </source>
</evidence>
<dbReference type="SMART" id="SM00487">
    <property type="entry name" value="DEXDc"/>
    <property type="match status" value="1"/>
</dbReference>
<dbReference type="GO" id="GO:0006325">
    <property type="term" value="P:chromatin organization"/>
    <property type="evidence" value="ECO:0007669"/>
    <property type="project" value="UniProtKB-KW"/>
</dbReference>
<evidence type="ECO:0000256" key="5">
    <source>
        <dbReference type="ARBA" id="ARBA00022454"/>
    </source>
</evidence>
<keyword evidence="13" id="KW-0234">DNA repair</keyword>
<evidence type="ECO:0000256" key="10">
    <source>
        <dbReference type="ARBA" id="ARBA00022840"/>
    </source>
</evidence>
<dbReference type="CDD" id="cd14279">
    <property type="entry name" value="CUE"/>
    <property type="match status" value="1"/>
</dbReference>
<feature type="domain" description="CUE" evidence="17">
    <location>
        <begin position="10"/>
        <end position="53"/>
    </location>
</feature>
<dbReference type="Proteomes" id="UP000694549">
    <property type="component" value="Unplaced"/>
</dbReference>
<sequence>GSESQRQWEKREMLVKKLQNTFPGLDKEELRDVLQEHNWVFHEAQEALRVFAEDGEVSASSRSDENKQKLKRKSSGREQNGFRKKSKNVWSTKREMEDSEDESGSEEGGSSLDQDYSSGDEVMEDGYKAKILSFLQDASPSELTLIPQCSQKKVQKIIALRPFNSWEALFTKMTKTSGLSEDIVWNCKTLLKERDVVLKLMNKCEDISNKLTKQVTKITEDGGCGWNIEQPSILNKSLELKPYQKIGLNWLALLHKHGLNGILADEMGLGKTIQAIAFLAYLYQEGNRGPHLIVVPASTLDNWIREVHLWCPELNVLFYYGEDRMFMLNLHLMCVFMMNSSDRYNCAISSSDDRGLFRRLKLNYAIFDEGHMLKNMSSVRYQHLMTINAKNRLLLTGTPVQNNLLELMSLLNFVMPHMFSSSTSEIRRMFSSKTKSAEEQSIYEKERIAHAKQIIKPFILRRVKDEVLKQLPPKKDLIELCAMSEKQEQLYCDLLNKLKKTINSNEKNSDMGNVMMQLRKMANHPLLHRQYYTTDKLRTMSTLMLKEPTHCDANPDLIFEDMTVMTDFELHLLCKQYANVSDFKLDMDQILDSGKFRALERILSELKEKGDRVVLFSQFTMMLDILEVLLKHWQHKYIRLDGKTQISDRIHLIDQFNTDMGIFVFLLSTKAGGLGINLTSANVVILHDIDCNPYNDKQAEDRCHRDNILILKFHFKQRLM</sequence>
<evidence type="ECO:0000256" key="6">
    <source>
        <dbReference type="ARBA" id="ARBA00022741"/>
    </source>
</evidence>
<evidence type="ECO:0000313" key="21">
    <source>
        <dbReference type="Proteomes" id="UP000694549"/>
    </source>
</evidence>
<organism evidence="20 21">
    <name type="scientific">Anas zonorhyncha</name>
    <name type="common">Eastern spot-billed duck</name>
    <dbReference type="NCBI Taxonomy" id="75864"/>
    <lineage>
        <taxon>Eukaryota</taxon>
        <taxon>Metazoa</taxon>
        <taxon>Chordata</taxon>
        <taxon>Craniata</taxon>
        <taxon>Vertebrata</taxon>
        <taxon>Euteleostomi</taxon>
        <taxon>Archelosauria</taxon>
        <taxon>Archosauria</taxon>
        <taxon>Dinosauria</taxon>
        <taxon>Saurischia</taxon>
        <taxon>Theropoda</taxon>
        <taxon>Coelurosauria</taxon>
        <taxon>Aves</taxon>
        <taxon>Neognathae</taxon>
        <taxon>Galloanserae</taxon>
        <taxon>Anseriformes</taxon>
        <taxon>Anatidae</taxon>
        <taxon>Anatinae</taxon>
        <taxon>Anas</taxon>
    </lineage>
</organism>
<dbReference type="InterPro" id="IPR003892">
    <property type="entry name" value="CUE"/>
</dbReference>
<feature type="domain" description="Helicase ATP-binding" evidence="18">
    <location>
        <begin position="252"/>
        <end position="417"/>
    </location>
</feature>
<proteinExistence type="inferred from homology"/>
<evidence type="ECO:0000256" key="9">
    <source>
        <dbReference type="ARBA" id="ARBA00022806"/>
    </source>
</evidence>
<dbReference type="SMART" id="SM00490">
    <property type="entry name" value="HELICc"/>
    <property type="match status" value="1"/>
</dbReference>
<dbReference type="PROSITE" id="PS51192">
    <property type="entry name" value="HELICASE_ATP_BIND_1"/>
    <property type="match status" value="1"/>
</dbReference>
<dbReference type="InterPro" id="IPR009060">
    <property type="entry name" value="UBA-like_sf"/>
</dbReference>
<dbReference type="Pfam" id="PF00176">
    <property type="entry name" value="SNF2-rel_dom"/>
    <property type="match status" value="1"/>
</dbReference>
<keyword evidence="6" id="KW-0547">Nucleotide-binding</keyword>
<protein>
    <recommendedName>
        <fullName evidence="4">DNA helicase</fullName>
        <ecNumber evidence="4">3.6.4.12</ecNumber>
    </recommendedName>
</protein>
<dbReference type="PROSITE" id="PS51140">
    <property type="entry name" value="CUE"/>
    <property type="match status" value="1"/>
</dbReference>
<dbReference type="InterPro" id="IPR014001">
    <property type="entry name" value="Helicase_ATP-bd"/>
</dbReference>
<keyword evidence="11" id="KW-0156">Chromatin regulator</keyword>
<dbReference type="SUPFAM" id="SSF52540">
    <property type="entry name" value="P-loop containing nucleoside triphosphate hydrolases"/>
    <property type="match status" value="2"/>
</dbReference>
<evidence type="ECO:0000256" key="13">
    <source>
        <dbReference type="ARBA" id="ARBA00023204"/>
    </source>
</evidence>
<evidence type="ECO:0000256" key="11">
    <source>
        <dbReference type="ARBA" id="ARBA00022853"/>
    </source>
</evidence>
<evidence type="ECO:0000256" key="16">
    <source>
        <dbReference type="SAM" id="MobiDB-lite"/>
    </source>
</evidence>
<dbReference type="GO" id="GO:0006281">
    <property type="term" value="P:DNA repair"/>
    <property type="evidence" value="ECO:0007669"/>
    <property type="project" value="UniProtKB-KW"/>
</dbReference>
<dbReference type="GO" id="GO:0043130">
    <property type="term" value="F:ubiquitin binding"/>
    <property type="evidence" value="ECO:0007669"/>
    <property type="project" value="InterPro"/>
</dbReference>
<evidence type="ECO:0000256" key="14">
    <source>
        <dbReference type="ARBA" id="ARBA00023242"/>
    </source>
</evidence>
<dbReference type="InterPro" id="IPR000330">
    <property type="entry name" value="SNF2_N"/>
</dbReference>
<evidence type="ECO:0000256" key="8">
    <source>
        <dbReference type="ARBA" id="ARBA00022801"/>
    </source>
</evidence>
<keyword evidence="14" id="KW-0539">Nucleus</keyword>
<evidence type="ECO:0000256" key="7">
    <source>
        <dbReference type="ARBA" id="ARBA00022763"/>
    </source>
</evidence>
<dbReference type="InterPro" id="IPR049730">
    <property type="entry name" value="SNF2/RAD54-like_C"/>
</dbReference>
<evidence type="ECO:0000259" key="17">
    <source>
        <dbReference type="PROSITE" id="PS51140"/>
    </source>
</evidence>
<keyword evidence="12" id="KW-0238">DNA-binding</keyword>
<dbReference type="Gene3D" id="3.40.50.300">
    <property type="entry name" value="P-loop containing nucleotide triphosphate hydrolases"/>
    <property type="match status" value="1"/>
</dbReference>
<keyword evidence="9" id="KW-0347">Helicase</keyword>
<evidence type="ECO:0000256" key="2">
    <source>
        <dbReference type="ARBA" id="ARBA00004286"/>
    </source>
</evidence>
<evidence type="ECO:0000256" key="1">
    <source>
        <dbReference type="ARBA" id="ARBA00004123"/>
    </source>
</evidence>
<dbReference type="InterPro" id="IPR001650">
    <property type="entry name" value="Helicase_C-like"/>
</dbReference>
<dbReference type="GO" id="GO:0003678">
    <property type="term" value="F:DNA helicase activity"/>
    <property type="evidence" value="ECO:0007669"/>
    <property type="project" value="UniProtKB-EC"/>
</dbReference>
<dbReference type="GO" id="GO:0016787">
    <property type="term" value="F:hydrolase activity"/>
    <property type="evidence" value="ECO:0007669"/>
    <property type="project" value="UniProtKB-KW"/>
</dbReference>
<keyword evidence="7" id="KW-0227">DNA damage</keyword>
<dbReference type="GO" id="GO:0005634">
    <property type="term" value="C:nucleus"/>
    <property type="evidence" value="ECO:0007669"/>
    <property type="project" value="UniProtKB-SubCell"/>
</dbReference>
<comment type="subcellular location">
    <subcellularLocation>
        <location evidence="2">Chromosome</location>
    </subcellularLocation>
    <subcellularLocation>
        <location evidence="1">Nucleus</location>
    </subcellularLocation>
</comment>
<keyword evidence="5" id="KW-0158">Chromosome</keyword>
<dbReference type="GO" id="GO:0005694">
    <property type="term" value="C:chromosome"/>
    <property type="evidence" value="ECO:0007669"/>
    <property type="project" value="UniProtKB-SubCell"/>
</dbReference>
<keyword evidence="8" id="KW-0378">Hydrolase</keyword>
<feature type="region of interest" description="Disordered" evidence="16">
    <location>
        <begin position="54"/>
        <end position="119"/>
    </location>
</feature>
<dbReference type="AlphaFoldDB" id="A0A8B9V5A2"/>
<dbReference type="Ensembl" id="ENSAZOT00000018794.1">
    <property type="protein sequence ID" value="ENSAZOP00000017493.1"/>
    <property type="gene ID" value="ENSAZOG00000010977.1"/>
</dbReference>
<name>A0A8B9V5A2_9AVES</name>
<dbReference type="PROSITE" id="PS51194">
    <property type="entry name" value="HELICASE_CTER"/>
    <property type="match status" value="1"/>
</dbReference>